<reference evidence="3 5" key="1">
    <citation type="journal article" date="2014" name="Virology">
        <title>The complete genome sequence of the Alphaentomopoxvirus Anomala cuprea entomopoxvirus, including its terminal hairpin loop sequences, suggests a potentially unique mode of apoptosis inhibition and mode of DNA replication.</title>
        <authorList>
            <person name="Mitsuhashi W."/>
            <person name="Miyamoto K."/>
            <person name="Wada S."/>
        </authorList>
    </citation>
    <scope>NUCLEOTIDE SEQUENCE [LARGE SCALE GENOMIC DNA]</scope>
    <source>
        <strain evidence="3">CV6M</strain>
    </source>
</reference>
<dbReference type="PANTHER" id="PTHR24366:SF96">
    <property type="entry name" value="LEUCINE RICH REPEAT CONTAINING 53"/>
    <property type="match status" value="1"/>
</dbReference>
<dbReference type="EMBL" id="AP013055">
    <property type="protein sequence ID" value="BAO49378.1"/>
    <property type="molecule type" value="Genomic_DNA"/>
</dbReference>
<evidence type="ECO:0000313" key="5">
    <source>
        <dbReference type="Proteomes" id="UP000174145"/>
    </source>
</evidence>
<dbReference type="EMBL" id="AP013055">
    <property type="protein sequence ID" value="BAO49606.1"/>
    <property type="molecule type" value="Genomic_DNA"/>
</dbReference>
<name>W6JIJ4_9POXV</name>
<dbReference type="PROSITE" id="PS51450">
    <property type="entry name" value="LRR"/>
    <property type="match status" value="4"/>
</dbReference>
<dbReference type="InterPro" id="IPR001611">
    <property type="entry name" value="Leu-rich_rpt"/>
</dbReference>
<dbReference type="KEGG" id="vg:18263447"/>
<evidence type="ECO:0000256" key="1">
    <source>
        <dbReference type="ARBA" id="ARBA00022614"/>
    </source>
</evidence>
<dbReference type="Pfam" id="PF00560">
    <property type="entry name" value="LRR_1"/>
    <property type="match status" value="1"/>
</dbReference>
<dbReference type="PANTHER" id="PTHR24366">
    <property type="entry name" value="IG(IMMUNOGLOBULIN) AND LRR(LEUCINE RICH REPEAT) DOMAINS"/>
    <property type="match status" value="1"/>
</dbReference>
<dbReference type="SUPFAM" id="SSF52058">
    <property type="entry name" value="L domain-like"/>
    <property type="match status" value="1"/>
</dbReference>
<dbReference type="InterPro" id="IPR003591">
    <property type="entry name" value="Leu-rich_rpt_typical-subtyp"/>
</dbReference>
<dbReference type="InterPro" id="IPR032675">
    <property type="entry name" value="LRR_dom_sf"/>
</dbReference>
<keyword evidence="5" id="KW-1185">Reference proteome</keyword>
<accession>W6JIJ4</accession>
<evidence type="ECO:0000313" key="4">
    <source>
        <dbReference type="EMBL" id="BAO49606.1"/>
    </source>
</evidence>
<dbReference type="Pfam" id="PF13855">
    <property type="entry name" value="LRR_8"/>
    <property type="match status" value="2"/>
</dbReference>
<evidence type="ECO:0000256" key="2">
    <source>
        <dbReference type="ARBA" id="ARBA00022737"/>
    </source>
</evidence>
<sequence>MLTYLKNKYYLRNVNIMTALLLLCIGLVAGYDLELLDYEFKYINEHTFSPTSITINNTNIDSIYPRAFRYVQRVTYISITYSKLTYITHENFANLKHLNYLSLAHNSISVIHPYAFKTNTKLYSLVLSHNPFISSTFIYPLVSNIRTLDLSYCNITSLNNYFFYYLTNLIILNLSNNKITQIYDISLYTTRLVNLNLAYNPLITLDNIPDTIVNLIASNCNINTFDKYFKNLKYLDLYGNNITNIDTDQFRKYKDLNTFYFQYNDTNEFSLAMHKMYIENINFKKIYNNTLIVNNKNNIHDDNIDHDNDDNKIFIYANINYFGISNVRKFRIKFCKYELSMMRTPADVYVFEYRYADLHSRKVLHMHEYNIYGFCEHNKIQIVYFDEYINKYESLL</sequence>
<keyword evidence="2" id="KW-0677">Repeat</keyword>
<dbReference type="GeneID" id="18263675"/>
<dbReference type="RefSeq" id="YP_009001719.1">
    <property type="nucleotide sequence ID" value="NC_023426.1"/>
</dbReference>
<keyword evidence="1" id="KW-0433">Leucine-rich repeat</keyword>
<evidence type="ECO:0000313" key="3">
    <source>
        <dbReference type="EMBL" id="BAO49378.1"/>
    </source>
</evidence>
<dbReference type="SMART" id="SM00365">
    <property type="entry name" value="LRR_SD22"/>
    <property type="match status" value="3"/>
</dbReference>
<organism evidence="3 5">
    <name type="scientific">Alphaentomopoxvirus acuprea</name>
    <dbReference type="NCBI Taxonomy" id="62099"/>
    <lineage>
        <taxon>Viruses</taxon>
        <taxon>Varidnaviria</taxon>
        <taxon>Bamfordvirae</taxon>
        <taxon>Nucleocytoviricota</taxon>
        <taxon>Pokkesviricetes</taxon>
        <taxon>Chitovirales</taxon>
        <taxon>Poxviridae</taxon>
        <taxon>Entomopoxvirinae</taxon>
        <taxon>Alphaentomopoxvirus</taxon>
    </lineage>
</organism>
<dbReference type="RefSeq" id="YP_009001491.1">
    <property type="nucleotide sequence ID" value="NC_023426.1"/>
</dbReference>
<dbReference type="KEGG" id="vg:18263675"/>
<proteinExistence type="predicted"/>
<protein>
    <submittedName>
        <fullName evidence="3 4">Leucine-rich repeat gene family protein</fullName>
    </submittedName>
</protein>
<dbReference type="Proteomes" id="UP000174145">
    <property type="component" value="Segment"/>
</dbReference>
<dbReference type="GeneID" id="18263447"/>
<dbReference type="SMART" id="SM00369">
    <property type="entry name" value="LRR_TYP"/>
    <property type="match status" value="4"/>
</dbReference>
<dbReference type="Gene3D" id="3.80.10.10">
    <property type="entry name" value="Ribonuclease Inhibitor"/>
    <property type="match status" value="2"/>
</dbReference>